<keyword evidence="1" id="KW-0472">Membrane</keyword>
<keyword evidence="1" id="KW-1133">Transmembrane helix</keyword>
<gene>
    <name evidence="2" type="ORF">SAMEA2273352_00300</name>
</gene>
<evidence type="ECO:0000313" key="3">
    <source>
        <dbReference type="Proteomes" id="UP000076205"/>
    </source>
</evidence>
<evidence type="ECO:0000256" key="1">
    <source>
        <dbReference type="SAM" id="Phobius"/>
    </source>
</evidence>
<dbReference type="RefSeq" id="WP_126530051.1">
    <property type="nucleotide sequence ID" value="NZ_CP103722.1"/>
</dbReference>
<organism evidence="2 3">
    <name type="scientific">Enterobacter hormaechei</name>
    <dbReference type="NCBI Taxonomy" id="158836"/>
    <lineage>
        <taxon>Bacteria</taxon>
        <taxon>Pseudomonadati</taxon>
        <taxon>Pseudomonadota</taxon>
        <taxon>Gammaproteobacteria</taxon>
        <taxon>Enterobacterales</taxon>
        <taxon>Enterobacteriaceae</taxon>
        <taxon>Enterobacter</taxon>
        <taxon>Enterobacter cloacae complex</taxon>
    </lineage>
</organism>
<comment type="caution">
    <text evidence="2">The sequence shown here is derived from an EMBL/GenBank/DDBJ whole genome shotgun (WGS) entry which is preliminary data.</text>
</comment>
<proteinExistence type="predicted"/>
<dbReference type="AlphaFoldDB" id="A0A822WEA8"/>
<name>A0A822WEA8_9ENTR</name>
<dbReference type="Proteomes" id="UP000076205">
    <property type="component" value="Unassembled WGS sequence"/>
</dbReference>
<keyword evidence="1" id="KW-0812">Transmembrane</keyword>
<accession>A0A822WEA8</accession>
<dbReference type="EMBL" id="FJYW01000001">
    <property type="protein sequence ID" value="CZW60123.1"/>
    <property type="molecule type" value="Genomic_DNA"/>
</dbReference>
<reference evidence="2 3" key="1">
    <citation type="submission" date="2016-03" db="EMBL/GenBank/DDBJ databases">
        <authorList>
            <consortium name="Pathogen Informatics"/>
        </authorList>
    </citation>
    <scope>NUCLEOTIDE SEQUENCE [LARGE SCALE GENOMIC DNA]</scope>
    <source>
        <strain evidence="3">e1424</strain>
    </source>
</reference>
<protein>
    <submittedName>
        <fullName evidence="2">Uncharacterized protein</fullName>
    </submittedName>
</protein>
<sequence length="170" mass="20032">MSIIPQEVGSYILTLIGPITIGVAVAWFTASFALKRFHNEKWWEKKHKAYGDLVDILIEMKAIYHAASNHYERIYRAEQTLSEVPDYYFDWDQFHELKKQLRRSYVLAPISLSETTKEHLTWFFTLDANSDEMIHEENYPEQAAYNDMALEVDNLIELIVDDAKHELNFK</sequence>
<feature type="transmembrane region" description="Helical" evidence="1">
    <location>
        <begin position="12"/>
        <end position="34"/>
    </location>
</feature>
<evidence type="ECO:0000313" key="2">
    <source>
        <dbReference type="EMBL" id="CZW60123.1"/>
    </source>
</evidence>